<evidence type="ECO:0000256" key="5">
    <source>
        <dbReference type="SAM" id="Phobius"/>
    </source>
</evidence>
<sequence length="151" mass="16276">MATILLPKGFTYVIASTFSPVWLLMWQSIKVGRARKAAGIKYPQLYAEKVEAETSNAAMVFNCVQRAHQNTLEYLPIAILGTLVTGITRPILAASLMGAWTLGRVLYTVGYSTGVPEKRTSRGGALGSLAMLGLALSGTWTVGEFLMAEFS</sequence>
<dbReference type="STRING" id="5364.A0A5C3NRI9"/>
<evidence type="ECO:0000256" key="2">
    <source>
        <dbReference type="ARBA" id="ARBA00022692"/>
    </source>
</evidence>
<keyword evidence="3 5" id="KW-1133">Transmembrane helix</keyword>
<keyword evidence="4 5" id="KW-0472">Membrane</keyword>
<reference evidence="6 7" key="1">
    <citation type="journal article" date="2019" name="Nat. Ecol. Evol.">
        <title>Megaphylogeny resolves global patterns of mushroom evolution.</title>
        <authorList>
            <person name="Varga T."/>
            <person name="Krizsan K."/>
            <person name="Foldi C."/>
            <person name="Dima B."/>
            <person name="Sanchez-Garcia M."/>
            <person name="Sanchez-Ramirez S."/>
            <person name="Szollosi G.J."/>
            <person name="Szarkandi J.G."/>
            <person name="Papp V."/>
            <person name="Albert L."/>
            <person name="Andreopoulos W."/>
            <person name="Angelini C."/>
            <person name="Antonin V."/>
            <person name="Barry K.W."/>
            <person name="Bougher N.L."/>
            <person name="Buchanan P."/>
            <person name="Buyck B."/>
            <person name="Bense V."/>
            <person name="Catcheside P."/>
            <person name="Chovatia M."/>
            <person name="Cooper J."/>
            <person name="Damon W."/>
            <person name="Desjardin D."/>
            <person name="Finy P."/>
            <person name="Geml J."/>
            <person name="Haridas S."/>
            <person name="Hughes K."/>
            <person name="Justo A."/>
            <person name="Karasinski D."/>
            <person name="Kautmanova I."/>
            <person name="Kiss B."/>
            <person name="Kocsube S."/>
            <person name="Kotiranta H."/>
            <person name="LaButti K.M."/>
            <person name="Lechner B.E."/>
            <person name="Liimatainen K."/>
            <person name="Lipzen A."/>
            <person name="Lukacs Z."/>
            <person name="Mihaltcheva S."/>
            <person name="Morgado L.N."/>
            <person name="Niskanen T."/>
            <person name="Noordeloos M.E."/>
            <person name="Ohm R.A."/>
            <person name="Ortiz-Santana B."/>
            <person name="Ovrebo C."/>
            <person name="Racz N."/>
            <person name="Riley R."/>
            <person name="Savchenko A."/>
            <person name="Shiryaev A."/>
            <person name="Soop K."/>
            <person name="Spirin V."/>
            <person name="Szebenyi C."/>
            <person name="Tomsovsky M."/>
            <person name="Tulloss R.E."/>
            <person name="Uehling J."/>
            <person name="Grigoriev I.V."/>
            <person name="Vagvolgyi C."/>
            <person name="Papp T."/>
            <person name="Martin F.M."/>
            <person name="Miettinen O."/>
            <person name="Hibbett D.S."/>
            <person name="Nagy L.G."/>
        </authorList>
    </citation>
    <scope>NUCLEOTIDE SEQUENCE [LARGE SCALE GENOMIC DNA]</scope>
    <source>
        <strain evidence="6 7">OMC1185</strain>
    </source>
</reference>
<dbReference type="PANTHER" id="PTHR10250:SF26">
    <property type="entry name" value="GLUTATHIONE S-TRANSFERASE 3, MITOCHONDRIAL"/>
    <property type="match status" value="1"/>
</dbReference>
<dbReference type="PANTHER" id="PTHR10250">
    <property type="entry name" value="MICROSOMAL GLUTATHIONE S-TRANSFERASE"/>
    <property type="match status" value="1"/>
</dbReference>
<keyword evidence="7" id="KW-1185">Reference proteome</keyword>
<evidence type="ECO:0000256" key="3">
    <source>
        <dbReference type="ARBA" id="ARBA00022989"/>
    </source>
</evidence>
<dbReference type="GO" id="GO:0005783">
    <property type="term" value="C:endoplasmic reticulum"/>
    <property type="evidence" value="ECO:0007669"/>
    <property type="project" value="TreeGrafter"/>
</dbReference>
<dbReference type="InterPro" id="IPR023352">
    <property type="entry name" value="MAPEG-like_dom_sf"/>
</dbReference>
<dbReference type="GO" id="GO:0005635">
    <property type="term" value="C:nuclear envelope"/>
    <property type="evidence" value="ECO:0007669"/>
    <property type="project" value="TreeGrafter"/>
</dbReference>
<dbReference type="GO" id="GO:0004364">
    <property type="term" value="F:glutathione transferase activity"/>
    <property type="evidence" value="ECO:0007669"/>
    <property type="project" value="TreeGrafter"/>
</dbReference>
<evidence type="ECO:0000256" key="1">
    <source>
        <dbReference type="ARBA" id="ARBA00004141"/>
    </source>
</evidence>
<dbReference type="InterPro" id="IPR050997">
    <property type="entry name" value="MAPEG"/>
</dbReference>
<name>A0A5C3NRI9_9AGAM</name>
<dbReference type="OrthoDB" id="410651at2759"/>
<evidence type="ECO:0000256" key="4">
    <source>
        <dbReference type="ARBA" id="ARBA00023136"/>
    </source>
</evidence>
<dbReference type="EMBL" id="ML213503">
    <property type="protein sequence ID" value="TFK56321.1"/>
    <property type="molecule type" value="Genomic_DNA"/>
</dbReference>
<dbReference type="InterPro" id="IPR001129">
    <property type="entry name" value="Membr-assoc_MAPEG"/>
</dbReference>
<protein>
    <submittedName>
        <fullName evidence="6">Membrane-associated proteins in eicosanoid and glutathione metabolism</fullName>
    </submittedName>
</protein>
<evidence type="ECO:0000313" key="7">
    <source>
        <dbReference type="Proteomes" id="UP000305948"/>
    </source>
</evidence>
<dbReference type="SUPFAM" id="SSF161084">
    <property type="entry name" value="MAPEG domain-like"/>
    <property type="match status" value="1"/>
</dbReference>
<dbReference type="GO" id="GO:0004602">
    <property type="term" value="F:glutathione peroxidase activity"/>
    <property type="evidence" value="ECO:0007669"/>
    <property type="project" value="TreeGrafter"/>
</dbReference>
<evidence type="ECO:0000313" key="6">
    <source>
        <dbReference type="EMBL" id="TFK56321.1"/>
    </source>
</evidence>
<dbReference type="GO" id="GO:0016020">
    <property type="term" value="C:membrane"/>
    <property type="evidence" value="ECO:0007669"/>
    <property type="project" value="UniProtKB-SubCell"/>
</dbReference>
<dbReference type="AlphaFoldDB" id="A0A5C3NRI9"/>
<dbReference type="Pfam" id="PF01124">
    <property type="entry name" value="MAPEG"/>
    <property type="match status" value="1"/>
</dbReference>
<accession>A0A5C3NRI9</accession>
<gene>
    <name evidence="6" type="ORF">OE88DRAFT_1649530</name>
</gene>
<keyword evidence="2 5" id="KW-0812">Transmembrane</keyword>
<dbReference type="Gene3D" id="1.20.120.550">
    <property type="entry name" value="Membrane associated eicosanoid/glutathione metabolism-like domain"/>
    <property type="match status" value="1"/>
</dbReference>
<dbReference type="Proteomes" id="UP000305948">
    <property type="component" value="Unassembled WGS sequence"/>
</dbReference>
<feature type="transmembrane region" description="Helical" evidence="5">
    <location>
        <begin position="6"/>
        <end position="26"/>
    </location>
</feature>
<proteinExistence type="predicted"/>
<comment type="subcellular location">
    <subcellularLocation>
        <location evidence="1">Membrane</location>
        <topology evidence="1">Multi-pass membrane protein</topology>
    </subcellularLocation>
</comment>
<feature type="transmembrane region" description="Helical" evidence="5">
    <location>
        <begin position="123"/>
        <end position="147"/>
    </location>
</feature>
<organism evidence="6 7">
    <name type="scientific">Heliocybe sulcata</name>
    <dbReference type="NCBI Taxonomy" id="5364"/>
    <lineage>
        <taxon>Eukaryota</taxon>
        <taxon>Fungi</taxon>
        <taxon>Dikarya</taxon>
        <taxon>Basidiomycota</taxon>
        <taxon>Agaricomycotina</taxon>
        <taxon>Agaricomycetes</taxon>
        <taxon>Gloeophyllales</taxon>
        <taxon>Gloeophyllaceae</taxon>
        <taxon>Heliocybe</taxon>
    </lineage>
</organism>